<dbReference type="AlphaFoldDB" id="A0A9N7YCY2"/>
<organism evidence="2 3">
    <name type="scientific">Pleuronectes platessa</name>
    <name type="common">European plaice</name>
    <dbReference type="NCBI Taxonomy" id="8262"/>
    <lineage>
        <taxon>Eukaryota</taxon>
        <taxon>Metazoa</taxon>
        <taxon>Chordata</taxon>
        <taxon>Craniata</taxon>
        <taxon>Vertebrata</taxon>
        <taxon>Euteleostomi</taxon>
        <taxon>Actinopterygii</taxon>
        <taxon>Neopterygii</taxon>
        <taxon>Teleostei</taxon>
        <taxon>Neoteleostei</taxon>
        <taxon>Acanthomorphata</taxon>
        <taxon>Carangaria</taxon>
        <taxon>Pleuronectiformes</taxon>
        <taxon>Pleuronectoidei</taxon>
        <taxon>Pleuronectidae</taxon>
        <taxon>Pleuronectes</taxon>
    </lineage>
</organism>
<comment type="caution">
    <text evidence="2">The sequence shown here is derived from an EMBL/GenBank/DDBJ whole genome shotgun (WGS) entry which is preliminary data.</text>
</comment>
<proteinExistence type="predicted"/>
<gene>
    <name evidence="2" type="ORF">PLEPLA_LOCUS7600</name>
</gene>
<evidence type="ECO:0000313" key="3">
    <source>
        <dbReference type="Proteomes" id="UP001153269"/>
    </source>
</evidence>
<dbReference type="EMBL" id="CADEAL010000408">
    <property type="protein sequence ID" value="CAB1419749.1"/>
    <property type="molecule type" value="Genomic_DNA"/>
</dbReference>
<evidence type="ECO:0000313" key="2">
    <source>
        <dbReference type="EMBL" id="CAB1419749.1"/>
    </source>
</evidence>
<feature type="compositionally biased region" description="Polar residues" evidence="1">
    <location>
        <begin position="108"/>
        <end position="127"/>
    </location>
</feature>
<keyword evidence="3" id="KW-1185">Reference proteome</keyword>
<feature type="compositionally biased region" description="Polar residues" evidence="1">
    <location>
        <begin position="64"/>
        <end position="84"/>
    </location>
</feature>
<dbReference type="Proteomes" id="UP001153269">
    <property type="component" value="Unassembled WGS sequence"/>
</dbReference>
<evidence type="ECO:0000256" key="1">
    <source>
        <dbReference type="SAM" id="MobiDB-lite"/>
    </source>
</evidence>
<accession>A0A9N7YCY2</accession>
<name>A0A9N7YCY2_PLEPL</name>
<protein>
    <submittedName>
        <fullName evidence="2">Uncharacterized protein</fullName>
    </submittedName>
</protein>
<feature type="compositionally biased region" description="Acidic residues" evidence="1">
    <location>
        <begin position="94"/>
        <end position="106"/>
    </location>
</feature>
<reference evidence="2" key="1">
    <citation type="submission" date="2020-03" db="EMBL/GenBank/DDBJ databases">
        <authorList>
            <person name="Weist P."/>
        </authorList>
    </citation>
    <scope>NUCLEOTIDE SEQUENCE</scope>
</reference>
<feature type="region of interest" description="Disordered" evidence="1">
    <location>
        <begin position="33"/>
        <end position="127"/>
    </location>
</feature>
<feature type="compositionally biased region" description="Basic residues" evidence="1">
    <location>
        <begin position="33"/>
        <end position="42"/>
    </location>
</feature>
<sequence length="157" mass="17772">MQFEIWGDILQEEKKSEIFQGYGGKEPNVFKIKLKKKRKRKPARTEPVAGAASSEEQPQVEVDVSSTQNTEEVTQPISSQTELTLTPHVKTSVTEEEEEKLSEDTVDVASTQNTEEETQPISSQTDPTIDLLQEEKKSEIFQGYGRKEPTVCKIGWR</sequence>